<dbReference type="CDD" id="cd03332">
    <property type="entry name" value="LMO_FMN"/>
    <property type="match status" value="1"/>
</dbReference>
<feature type="binding site" evidence="5">
    <location>
        <position position="189"/>
    </location>
    <ligand>
        <name>glyoxylate</name>
        <dbReference type="ChEBI" id="CHEBI:36655"/>
    </ligand>
</feature>
<keyword evidence="8" id="KW-1185">Reference proteome</keyword>
<dbReference type="Gene3D" id="3.20.20.70">
    <property type="entry name" value="Aldolase class I"/>
    <property type="match status" value="1"/>
</dbReference>
<feature type="binding site" evidence="5">
    <location>
        <position position="268"/>
    </location>
    <ligand>
        <name>FMN</name>
        <dbReference type="ChEBI" id="CHEBI:58210"/>
    </ligand>
</feature>
<feature type="binding site" evidence="5">
    <location>
        <position position="295"/>
    </location>
    <ligand>
        <name>glyoxylate</name>
        <dbReference type="ChEBI" id="CHEBI:36655"/>
    </ligand>
</feature>
<reference evidence="8" key="1">
    <citation type="journal article" date="2013" name="Genome Announc.">
        <title>Draft genome sequence of the ascomycete Phaeoacremonium aleophilum strain UCR-PA7, a causal agent of the esca disease complex in grapevines.</title>
        <authorList>
            <person name="Blanco-Ulate B."/>
            <person name="Rolshausen P."/>
            <person name="Cantu D."/>
        </authorList>
    </citation>
    <scope>NUCLEOTIDE SEQUENCE [LARGE SCALE GENOMIC DNA]</scope>
    <source>
        <strain evidence="8">UCR-PA7</strain>
    </source>
</reference>
<feature type="binding site" evidence="5">
    <location>
        <position position="152"/>
    </location>
    <ligand>
        <name>FMN</name>
        <dbReference type="ChEBI" id="CHEBI:58210"/>
    </ligand>
</feature>
<evidence type="ECO:0000256" key="1">
    <source>
        <dbReference type="ARBA" id="ARBA00001917"/>
    </source>
</evidence>
<dbReference type="KEGG" id="tmn:UCRPA7_7665"/>
<dbReference type="InterPro" id="IPR037350">
    <property type="entry name" value="LMO_FMN"/>
</dbReference>
<dbReference type="PROSITE" id="PS51349">
    <property type="entry name" value="FMN_HYDROXY_ACID_DH_2"/>
    <property type="match status" value="1"/>
</dbReference>
<dbReference type="AlphaFoldDB" id="R8BBZ4"/>
<sequence>MGDSDDQGGEERLPYFEYQFDLYRQAILMGQPPAVTTNSNKLEDQARKVMKPEAFNYVFGGAGEQATMEANRLAFRQWKLIPRFLRPTQPRELRVTLFGETYGVMSAYHEDKELGVASACAELAVPYTLSTASTSTIEEIAEASGAGPRWFQLYWPLDDEITGSILRRAKGAGYKVLVVTLDTFTMSWRPLDLDAGFLPFITGTGNAIGFSDPVFRKKFADQNDGDTPEENTISASRYWISETFSGHAHSWEDLELLKKHWDGPIVLKGILSAADAKMALKHGMDGIIVSNHGGRQLDGAVPSLEMLPEIVDAVGDKMTVMFDSGIRTGADIMKALCLGAKAVLIGRPVMYGLGINGKEGAKHVLAGLLADLDQSMGLACVKSVAELNREMLRKVAYGGDIKSSL</sequence>
<feature type="binding site" evidence="5">
    <location>
        <position position="290"/>
    </location>
    <ligand>
        <name>FMN</name>
        <dbReference type="ChEBI" id="CHEBI:58210"/>
    </ligand>
</feature>
<keyword evidence="5" id="KW-0285">Flavoprotein</keyword>
<feature type="binding site" evidence="5">
    <location>
        <begin position="323"/>
        <end position="327"/>
    </location>
    <ligand>
        <name>FMN</name>
        <dbReference type="ChEBI" id="CHEBI:58210"/>
    </ligand>
</feature>
<comment type="similarity">
    <text evidence="3">Belongs to the FMN-dependent alpha-hydroxy acid dehydrogenase family.</text>
</comment>
<feature type="binding site" evidence="5">
    <location>
        <position position="180"/>
    </location>
    <ligand>
        <name>FMN</name>
        <dbReference type="ChEBI" id="CHEBI:58210"/>
    </ligand>
</feature>
<proteinExistence type="inferred from homology"/>
<dbReference type="InterPro" id="IPR037396">
    <property type="entry name" value="FMN_HAD"/>
</dbReference>
<dbReference type="PANTHER" id="PTHR10578:SF86">
    <property type="entry name" value="DEPENDENT DEHYDROGENASE, PUTATIVE (AFU_ORTHOLOGUE AFUA_6G02720)-RELATED"/>
    <property type="match status" value="1"/>
</dbReference>
<dbReference type="PIRSF" id="PIRSF000138">
    <property type="entry name" value="Al-hdrx_acd_dh"/>
    <property type="match status" value="1"/>
</dbReference>
<feature type="binding site" evidence="5">
    <location>
        <position position="292"/>
    </location>
    <ligand>
        <name>glyoxylate</name>
        <dbReference type="ChEBI" id="CHEBI:36655"/>
    </ligand>
</feature>
<dbReference type="HOGENOM" id="CLU_020639_0_1_1"/>
<evidence type="ECO:0000259" key="6">
    <source>
        <dbReference type="PROSITE" id="PS51349"/>
    </source>
</evidence>
<feature type="active site" description="Proton acceptor" evidence="4">
    <location>
        <position position="292"/>
    </location>
</feature>
<feature type="binding site" evidence="5">
    <location>
        <position position="57"/>
    </location>
    <ligand>
        <name>glyoxylate</name>
        <dbReference type="ChEBI" id="CHEBI:36655"/>
    </ligand>
</feature>
<feature type="binding site" evidence="5">
    <location>
        <begin position="346"/>
        <end position="347"/>
    </location>
    <ligand>
        <name>FMN</name>
        <dbReference type="ChEBI" id="CHEBI:58210"/>
    </ligand>
</feature>
<dbReference type="PANTHER" id="PTHR10578">
    <property type="entry name" value="S -2-HYDROXY-ACID OXIDASE-RELATED"/>
    <property type="match status" value="1"/>
</dbReference>
<evidence type="ECO:0000256" key="4">
    <source>
        <dbReference type="PIRSR" id="PIRSR000138-1"/>
    </source>
</evidence>
<organism evidence="7 8">
    <name type="scientific">Phaeoacremonium minimum (strain UCR-PA7)</name>
    <name type="common">Esca disease fungus</name>
    <name type="synonym">Togninia minima</name>
    <dbReference type="NCBI Taxonomy" id="1286976"/>
    <lineage>
        <taxon>Eukaryota</taxon>
        <taxon>Fungi</taxon>
        <taxon>Dikarya</taxon>
        <taxon>Ascomycota</taxon>
        <taxon>Pezizomycotina</taxon>
        <taxon>Sordariomycetes</taxon>
        <taxon>Sordariomycetidae</taxon>
        <taxon>Togniniales</taxon>
        <taxon>Togniniaceae</taxon>
        <taxon>Phaeoacremonium</taxon>
    </lineage>
</organism>
<evidence type="ECO:0000313" key="7">
    <source>
        <dbReference type="EMBL" id="EON96823.1"/>
    </source>
</evidence>
<dbReference type="InterPro" id="IPR013785">
    <property type="entry name" value="Aldolase_TIM"/>
</dbReference>
<keyword evidence="5" id="KW-0288">FMN</keyword>
<dbReference type="PROSITE" id="PS00557">
    <property type="entry name" value="FMN_HYDROXY_ACID_DH_1"/>
    <property type="match status" value="1"/>
</dbReference>
<dbReference type="Pfam" id="PF01070">
    <property type="entry name" value="FMN_dh"/>
    <property type="match status" value="1"/>
</dbReference>
<dbReference type="InterPro" id="IPR008259">
    <property type="entry name" value="FMN_hydac_DH_AS"/>
</dbReference>
<feature type="domain" description="FMN hydroxy acid dehydrogenase" evidence="6">
    <location>
        <begin position="31"/>
        <end position="397"/>
    </location>
</feature>
<dbReference type="OrthoDB" id="25826at2759"/>
<evidence type="ECO:0000313" key="8">
    <source>
        <dbReference type="Proteomes" id="UP000014074"/>
    </source>
</evidence>
<protein>
    <submittedName>
        <fullName evidence="7">Putative fmn dependent protein</fullName>
    </submittedName>
</protein>
<dbReference type="InterPro" id="IPR012133">
    <property type="entry name" value="Alpha-hydoxy_acid_DH_FMN"/>
</dbReference>
<dbReference type="Proteomes" id="UP000014074">
    <property type="component" value="Unassembled WGS sequence"/>
</dbReference>
<accession>R8BBZ4</accession>
<name>R8BBZ4_PHAM7</name>
<evidence type="ECO:0000256" key="5">
    <source>
        <dbReference type="PIRSR" id="PIRSR000138-2"/>
    </source>
</evidence>
<dbReference type="SUPFAM" id="SSF51395">
    <property type="entry name" value="FMN-linked oxidoreductases"/>
    <property type="match status" value="1"/>
</dbReference>
<dbReference type="GO" id="GO:0016491">
    <property type="term" value="F:oxidoreductase activity"/>
    <property type="evidence" value="ECO:0007669"/>
    <property type="project" value="UniProtKB-KW"/>
</dbReference>
<gene>
    <name evidence="7" type="ORF">UCRPA7_7665</name>
</gene>
<dbReference type="GeneID" id="19328445"/>
<dbReference type="GO" id="GO:0010181">
    <property type="term" value="F:FMN binding"/>
    <property type="evidence" value="ECO:0007669"/>
    <property type="project" value="InterPro"/>
</dbReference>
<dbReference type="EMBL" id="KB933309">
    <property type="protein sequence ID" value="EON96823.1"/>
    <property type="molecule type" value="Genomic_DNA"/>
</dbReference>
<dbReference type="InterPro" id="IPR000262">
    <property type="entry name" value="FMN-dep_DH"/>
</dbReference>
<feature type="binding site" evidence="5">
    <location>
        <position position="130"/>
    </location>
    <ligand>
        <name>FMN</name>
        <dbReference type="ChEBI" id="CHEBI:58210"/>
    </ligand>
</feature>
<keyword evidence="2" id="KW-0560">Oxidoreductase</keyword>
<feature type="binding site" evidence="5">
    <location>
        <position position="154"/>
    </location>
    <ligand>
        <name>glyoxylate</name>
        <dbReference type="ChEBI" id="CHEBI:36655"/>
    </ligand>
</feature>
<dbReference type="eggNOG" id="KOG0538">
    <property type="taxonomic scope" value="Eukaryota"/>
</dbReference>
<dbReference type="RefSeq" id="XP_007918383.1">
    <property type="nucleotide sequence ID" value="XM_007920192.1"/>
</dbReference>
<evidence type="ECO:0000256" key="2">
    <source>
        <dbReference type="ARBA" id="ARBA00023002"/>
    </source>
</evidence>
<evidence type="ECO:0000256" key="3">
    <source>
        <dbReference type="ARBA" id="ARBA00024042"/>
    </source>
</evidence>
<comment type="cofactor">
    <cofactor evidence="1">
        <name>FMN</name>
        <dbReference type="ChEBI" id="CHEBI:58210"/>
    </cofactor>
</comment>